<evidence type="ECO:0000256" key="6">
    <source>
        <dbReference type="ARBA" id="ARBA00022989"/>
    </source>
</evidence>
<dbReference type="GO" id="GO:0022857">
    <property type="term" value="F:transmembrane transporter activity"/>
    <property type="evidence" value="ECO:0007669"/>
    <property type="project" value="InterPro"/>
</dbReference>
<evidence type="ECO:0000256" key="8">
    <source>
        <dbReference type="SAM" id="Phobius"/>
    </source>
</evidence>
<dbReference type="Pfam" id="PF07690">
    <property type="entry name" value="MFS_1"/>
    <property type="match status" value="1"/>
</dbReference>
<evidence type="ECO:0000256" key="5">
    <source>
        <dbReference type="ARBA" id="ARBA00022692"/>
    </source>
</evidence>
<reference evidence="11" key="1">
    <citation type="journal article" date="2008" name="Genome Res.">
        <title>The genome of Pelotomaculum thermopropionicum reveals niche-associated evolution in anaerobic microbiota.</title>
        <authorList>
            <person name="Kosaka T."/>
            <person name="Kato S."/>
            <person name="Shimoyama T."/>
            <person name="Ishii S."/>
            <person name="Abe T."/>
            <person name="Watanabe K."/>
        </authorList>
    </citation>
    <scope>NUCLEOTIDE SEQUENCE [LARGE SCALE GENOMIC DNA]</scope>
    <source>
        <strain evidence="11">DSM 13744 / JCM 10971 / SI</strain>
    </source>
</reference>
<comment type="subcellular location">
    <subcellularLocation>
        <location evidence="1">Cell membrane</location>
        <topology evidence="1">Multi-pass membrane protein</topology>
    </subcellularLocation>
</comment>
<dbReference type="SUPFAM" id="SSF103473">
    <property type="entry name" value="MFS general substrate transporter"/>
    <property type="match status" value="1"/>
</dbReference>
<feature type="transmembrane region" description="Helical" evidence="8">
    <location>
        <begin position="479"/>
        <end position="497"/>
    </location>
</feature>
<dbReference type="HOGENOM" id="CLU_000960_28_0_9"/>
<evidence type="ECO:0000259" key="9">
    <source>
        <dbReference type="PROSITE" id="PS50850"/>
    </source>
</evidence>
<accession>A5CZ66</accession>
<dbReference type="PRINTS" id="PR01036">
    <property type="entry name" value="TCRTETB"/>
</dbReference>
<comment type="similarity">
    <text evidence="2">Belongs to the major facilitator superfamily. EmrB family.</text>
</comment>
<feature type="transmembrane region" description="Helical" evidence="8">
    <location>
        <begin position="46"/>
        <end position="64"/>
    </location>
</feature>
<protein>
    <recommendedName>
        <fullName evidence="9">Major facilitator superfamily (MFS) profile domain-containing protein</fullName>
    </recommendedName>
</protein>
<dbReference type="eggNOG" id="COG2814">
    <property type="taxonomic scope" value="Bacteria"/>
</dbReference>
<feature type="transmembrane region" description="Helical" evidence="8">
    <location>
        <begin position="225"/>
        <end position="244"/>
    </location>
</feature>
<dbReference type="STRING" id="370438.PTH_2525"/>
<evidence type="ECO:0000256" key="3">
    <source>
        <dbReference type="ARBA" id="ARBA00022448"/>
    </source>
</evidence>
<feature type="transmembrane region" description="Helical" evidence="8">
    <location>
        <begin position="163"/>
        <end position="183"/>
    </location>
</feature>
<gene>
    <name evidence="10" type="ordered locus">PTH_2525</name>
</gene>
<feature type="transmembrane region" description="Helical" evidence="8">
    <location>
        <begin position="135"/>
        <end position="157"/>
    </location>
</feature>
<dbReference type="Gene3D" id="1.20.1720.10">
    <property type="entry name" value="Multidrug resistance protein D"/>
    <property type="match status" value="1"/>
</dbReference>
<name>A5CZ66_PELTS</name>
<dbReference type="InterPro" id="IPR036259">
    <property type="entry name" value="MFS_trans_sf"/>
</dbReference>
<proteinExistence type="inferred from homology"/>
<feature type="transmembrane region" description="Helical" evidence="8">
    <location>
        <begin position="299"/>
        <end position="321"/>
    </location>
</feature>
<keyword evidence="5 8" id="KW-0812">Transmembrane</keyword>
<feature type="transmembrane region" description="Helical" evidence="8">
    <location>
        <begin position="101"/>
        <end position="123"/>
    </location>
</feature>
<keyword evidence="4" id="KW-1003">Cell membrane</keyword>
<feature type="transmembrane region" description="Helical" evidence="8">
    <location>
        <begin position="265"/>
        <end position="287"/>
    </location>
</feature>
<sequence length="516" mass="55096">MKTKDSFWLPLLVVVIGAFTAILNNSSINVALPKLMTIFGVAADEIQWVLTAYMLVSGVVIPVTGFASDRLGTKRVFLGSLVIFVSGSVLCSLAWNNGSMIAARVIQGIGGGAMMPVSMAIVYNIVPREKIGMALGVWGMAAVCAPAIGPTVGGYVIDHFSWHFLFTMNIPIGIAGILLGYLLLPESPLRKDTKLDTWGFAFSTIGCFSLLLALSQGHSKGWSSFYIVTLFIISFFSLLLFVIVELNHEQPLLNLRLFKNPIFSISVLTGSIITIGLFGGVFLIPLFTQNLLLFTPYQTGLLIMPSALVTAVMMPVSGLLFDRFGAKALSLIGLFITAWGTWNLSKINLSTSNATIIFDTTIRSIGMGLAMMPITTAGMNEVPGNLIARASALNNVIRQVAASFGIAILTAIMQNRQAFHYAILKDSVSVDSTAYYSIGTIQAFLANAGLGSDAKNTAVAILGGIITKESLARAIDDTFLVATLFIIVALPFSFLLGRTKKKGGKPQTAPGTPSQT</sequence>
<evidence type="ECO:0000256" key="4">
    <source>
        <dbReference type="ARBA" id="ARBA00022475"/>
    </source>
</evidence>
<dbReference type="Gene3D" id="1.20.1250.20">
    <property type="entry name" value="MFS general substrate transporter like domains"/>
    <property type="match status" value="1"/>
</dbReference>
<dbReference type="InterPro" id="IPR004638">
    <property type="entry name" value="EmrB-like"/>
</dbReference>
<dbReference type="GO" id="GO:0005886">
    <property type="term" value="C:plasma membrane"/>
    <property type="evidence" value="ECO:0007669"/>
    <property type="project" value="UniProtKB-SubCell"/>
</dbReference>
<keyword evidence="6 8" id="KW-1133">Transmembrane helix</keyword>
<keyword evidence="3" id="KW-0813">Transport</keyword>
<dbReference type="PANTHER" id="PTHR42718:SF9">
    <property type="entry name" value="MAJOR FACILITATOR SUPERFAMILY MULTIDRUG TRANSPORTER MFSC"/>
    <property type="match status" value="1"/>
</dbReference>
<dbReference type="Proteomes" id="UP000006556">
    <property type="component" value="Chromosome"/>
</dbReference>
<evidence type="ECO:0000256" key="7">
    <source>
        <dbReference type="ARBA" id="ARBA00023136"/>
    </source>
</evidence>
<evidence type="ECO:0000256" key="2">
    <source>
        <dbReference type="ARBA" id="ARBA00008537"/>
    </source>
</evidence>
<dbReference type="PANTHER" id="PTHR42718">
    <property type="entry name" value="MAJOR FACILITATOR SUPERFAMILY MULTIDRUG TRANSPORTER MFSC"/>
    <property type="match status" value="1"/>
</dbReference>
<dbReference type="EMBL" id="AP009389">
    <property type="protein sequence ID" value="BAF60706.1"/>
    <property type="molecule type" value="Genomic_DNA"/>
</dbReference>
<dbReference type="CDD" id="cd17503">
    <property type="entry name" value="MFS_LmrB_MDR_like"/>
    <property type="match status" value="1"/>
</dbReference>
<dbReference type="KEGG" id="pth:PTH_2525"/>
<keyword evidence="7 8" id="KW-0472">Membrane</keyword>
<dbReference type="InterPro" id="IPR020846">
    <property type="entry name" value="MFS_dom"/>
</dbReference>
<dbReference type="NCBIfam" id="TIGR00711">
    <property type="entry name" value="efflux_EmrB"/>
    <property type="match status" value="1"/>
</dbReference>
<feature type="transmembrane region" description="Helical" evidence="8">
    <location>
        <begin position="328"/>
        <end position="345"/>
    </location>
</feature>
<dbReference type="PROSITE" id="PS50850">
    <property type="entry name" value="MFS"/>
    <property type="match status" value="1"/>
</dbReference>
<feature type="domain" description="Major facilitator superfamily (MFS) profile" evidence="9">
    <location>
        <begin position="10"/>
        <end position="501"/>
    </location>
</feature>
<feature type="transmembrane region" description="Helical" evidence="8">
    <location>
        <begin position="195"/>
        <end position="213"/>
    </location>
</feature>
<feature type="transmembrane region" description="Helical" evidence="8">
    <location>
        <begin position="7"/>
        <end position="26"/>
    </location>
</feature>
<evidence type="ECO:0000313" key="11">
    <source>
        <dbReference type="Proteomes" id="UP000006556"/>
    </source>
</evidence>
<keyword evidence="11" id="KW-1185">Reference proteome</keyword>
<evidence type="ECO:0000256" key="1">
    <source>
        <dbReference type="ARBA" id="ARBA00004651"/>
    </source>
</evidence>
<dbReference type="InterPro" id="IPR011701">
    <property type="entry name" value="MFS"/>
</dbReference>
<evidence type="ECO:0000313" key="10">
    <source>
        <dbReference type="EMBL" id="BAF60706.1"/>
    </source>
</evidence>
<dbReference type="AlphaFoldDB" id="A5CZ66"/>
<organism evidence="10 11">
    <name type="scientific">Pelotomaculum thermopropionicum (strain DSM 13744 / JCM 10971 / SI)</name>
    <dbReference type="NCBI Taxonomy" id="370438"/>
    <lineage>
        <taxon>Bacteria</taxon>
        <taxon>Bacillati</taxon>
        <taxon>Bacillota</taxon>
        <taxon>Clostridia</taxon>
        <taxon>Eubacteriales</taxon>
        <taxon>Desulfotomaculaceae</taxon>
        <taxon>Pelotomaculum</taxon>
    </lineage>
</organism>
<feature type="transmembrane region" description="Helical" evidence="8">
    <location>
        <begin position="76"/>
        <end position="95"/>
    </location>
</feature>